<dbReference type="PANTHER" id="PTHR43540:SF6">
    <property type="entry name" value="ISOCHORISMATASE-LIKE DOMAIN-CONTAINING PROTEIN"/>
    <property type="match status" value="1"/>
</dbReference>
<evidence type="ECO:0000313" key="5">
    <source>
        <dbReference type="EMBL" id="SER32718.1"/>
    </source>
</evidence>
<dbReference type="RefSeq" id="WP_057805166.1">
    <property type="nucleotide sequence ID" value="NZ_BJYP01000038.1"/>
</dbReference>
<gene>
    <name evidence="4" type="ORF">IV87_GL001224</name>
    <name evidence="5" type="ORF">SAMN04487973_104153</name>
</gene>
<evidence type="ECO:0000313" key="7">
    <source>
        <dbReference type="Proteomes" id="UP000182818"/>
    </source>
</evidence>
<dbReference type="GO" id="GO:0016787">
    <property type="term" value="F:hydrolase activity"/>
    <property type="evidence" value="ECO:0007669"/>
    <property type="project" value="UniProtKB-KW"/>
</dbReference>
<evidence type="ECO:0000259" key="3">
    <source>
        <dbReference type="Pfam" id="PF00857"/>
    </source>
</evidence>
<dbReference type="InterPro" id="IPR000868">
    <property type="entry name" value="Isochorismatase-like_dom"/>
</dbReference>
<dbReference type="Gene3D" id="3.40.50.850">
    <property type="entry name" value="Isochorismatase-like"/>
    <property type="match status" value="1"/>
</dbReference>
<evidence type="ECO:0000313" key="4">
    <source>
        <dbReference type="EMBL" id="KRN83193.1"/>
    </source>
</evidence>
<evidence type="ECO:0000256" key="2">
    <source>
        <dbReference type="ARBA" id="ARBA00022801"/>
    </source>
</evidence>
<dbReference type="Pfam" id="PF00857">
    <property type="entry name" value="Isochorismatase"/>
    <property type="match status" value="1"/>
</dbReference>
<dbReference type="OrthoDB" id="2299335at2"/>
<comment type="similarity">
    <text evidence="1">Belongs to the isochorismatase family.</text>
</comment>
<dbReference type="CDD" id="cd00431">
    <property type="entry name" value="cysteine_hydrolases"/>
    <property type="match status" value="1"/>
</dbReference>
<dbReference type="PATRIC" id="fig|319653.3.peg.1239"/>
<reference evidence="4 6" key="1">
    <citation type="journal article" date="2015" name="Genome Announc.">
        <title>Expanding the biotechnology potential of lactobacilli through comparative genomics of 213 strains and associated genera.</title>
        <authorList>
            <person name="Sun Z."/>
            <person name="Harris H.M."/>
            <person name="McCann A."/>
            <person name="Guo C."/>
            <person name="Argimon S."/>
            <person name="Zhang W."/>
            <person name="Yang X."/>
            <person name="Jeffery I.B."/>
            <person name="Cooney J.C."/>
            <person name="Kagawa T.F."/>
            <person name="Liu W."/>
            <person name="Song Y."/>
            <person name="Salvetti E."/>
            <person name="Wrobel A."/>
            <person name="Rasinkangas P."/>
            <person name="Parkhill J."/>
            <person name="Rea M.C."/>
            <person name="O'Sullivan O."/>
            <person name="Ritari J."/>
            <person name="Douillard F.P."/>
            <person name="Paul Ross R."/>
            <person name="Yang R."/>
            <person name="Briner A.E."/>
            <person name="Felis G.E."/>
            <person name="de Vos W.M."/>
            <person name="Barrangou R."/>
            <person name="Klaenhammer T.R."/>
            <person name="Caufield P.W."/>
            <person name="Cui Y."/>
            <person name="Zhang H."/>
            <person name="O'Toole P.W."/>
        </authorList>
    </citation>
    <scope>NUCLEOTIDE SEQUENCE [LARGE SCALE GENOMIC DNA]</scope>
    <source>
        <strain evidence="4 6">DSM 22301</strain>
    </source>
</reference>
<dbReference type="Proteomes" id="UP000051749">
    <property type="component" value="Unassembled WGS sequence"/>
</dbReference>
<dbReference type="EMBL" id="JQBY01000003">
    <property type="protein sequence ID" value="KRN83193.1"/>
    <property type="molecule type" value="Genomic_DNA"/>
</dbReference>
<dbReference type="EMBL" id="FOGK01000004">
    <property type="protein sequence ID" value="SER32718.1"/>
    <property type="molecule type" value="Genomic_DNA"/>
</dbReference>
<proteinExistence type="inferred from homology"/>
<dbReference type="AlphaFoldDB" id="A0A0R2K0R2"/>
<keyword evidence="2" id="KW-0378">Hydrolase</keyword>
<sequence length="180" mass="20454">MNDEKMTRTALVVIDLQTGSIFLARHIFKQLTSDQFKQVLLNNRKLVTQFSAQNLPIIIVTLHPKLLPKILDNRFTQPLVTADLAYPLQKPGPSAFKHTELSTYLQQQNIKQLLVTGFTTDNGVKKTVQDAEKLGFMPTVVTDATIARNSEKQQEMLKKFKHTCSTAKVLKTFKNKQKRS</sequence>
<protein>
    <submittedName>
        <fullName evidence="5">Nicotinamidase-related amidase</fullName>
    </submittedName>
</protein>
<keyword evidence="7" id="KW-1185">Reference proteome</keyword>
<organism evidence="4 6">
    <name type="scientific">Pediococcus ethanolidurans</name>
    <dbReference type="NCBI Taxonomy" id="319653"/>
    <lineage>
        <taxon>Bacteria</taxon>
        <taxon>Bacillati</taxon>
        <taxon>Bacillota</taxon>
        <taxon>Bacilli</taxon>
        <taxon>Lactobacillales</taxon>
        <taxon>Lactobacillaceae</taxon>
        <taxon>Pediococcus</taxon>
    </lineage>
</organism>
<accession>A0A0R2K0R2</accession>
<reference evidence="5 7" key="2">
    <citation type="submission" date="2016-10" db="EMBL/GenBank/DDBJ databases">
        <authorList>
            <person name="Varghese N."/>
            <person name="Submissions S."/>
        </authorList>
    </citation>
    <scope>NUCLEOTIDE SEQUENCE [LARGE SCALE GENOMIC DNA]</scope>
    <source>
        <strain evidence="5 7">CGMCC 1.3889</strain>
    </source>
</reference>
<dbReference type="InterPro" id="IPR036380">
    <property type="entry name" value="Isochorismatase-like_sf"/>
</dbReference>
<dbReference type="GeneID" id="76042806"/>
<dbReference type="Proteomes" id="UP000182818">
    <property type="component" value="Unassembled WGS sequence"/>
</dbReference>
<feature type="domain" description="Isochorismatase-like" evidence="3">
    <location>
        <begin position="9"/>
        <end position="165"/>
    </location>
</feature>
<dbReference type="STRING" id="319653.SAMN04487973_104153"/>
<evidence type="ECO:0000313" key="6">
    <source>
        <dbReference type="Proteomes" id="UP000051749"/>
    </source>
</evidence>
<dbReference type="PANTHER" id="PTHR43540">
    <property type="entry name" value="PEROXYUREIDOACRYLATE/UREIDOACRYLATE AMIDOHYDROLASE-RELATED"/>
    <property type="match status" value="1"/>
</dbReference>
<comment type="caution">
    <text evidence="4">The sequence shown here is derived from an EMBL/GenBank/DDBJ whole genome shotgun (WGS) entry which is preliminary data.</text>
</comment>
<dbReference type="SUPFAM" id="SSF52499">
    <property type="entry name" value="Isochorismatase-like hydrolases"/>
    <property type="match status" value="1"/>
</dbReference>
<evidence type="ECO:0000256" key="1">
    <source>
        <dbReference type="ARBA" id="ARBA00006336"/>
    </source>
</evidence>
<name>A0A0R2K0R2_9LACO</name>
<dbReference type="InterPro" id="IPR050272">
    <property type="entry name" value="Isochorismatase-like_hydrls"/>
</dbReference>